<evidence type="ECO:0000313" key="1">
    <source>
        <dbReference type="EMBL" id="PMD34379.1"/>
    </source>
</evidence>
<gene>
    <name evidence="1" type="ORF">L207DRAFT_139867</name>
</gene>
<keyword evidence="2" id="KW-1185">Reference proteome</keyword>
<dbReference type="EMBL" id="KZ613954">
    <property type="protein sequence ID" value="PMD34379.1"/>
    <property type="molecule type" value="Genomic_DNA"/>
</dbReference>
<dbReference type="Proteomes" id="UP000235786">
    <property type="component" value="Unassembled WGS sequence"/>
</dbReference>
<protein>
    <submittedName>
        <fullName evidence="1">Uncharacterized protein</fullName>
    </submittedName>
</protein>
<proteinExistence type="predicted"/>
<dbReference type="AlphaFoldDB" id="A0A2J6R799"/>
<evidence type="ECO:0000313" key="2">
    <source>
        <dbReference type="Proteomes" id="UP000235786"/>
    </source>
</evidence>
<organism evidence="1 2">
    <name type="scientific">Hyaloscypha variabilis (strain UAMH 11265 / GT02V1 / F)</name>
    <name type="common">Meliniomyces variabilis</name>
    <dbReference type="NCBI Taxonomy" id="1149755"/>
    <lineage>
        <taxon>Eukaryota</taxon>
        <taxon>Fungi</taxon>
        <taxon>Dikarya</taxon>
        <taxon>Ascomycota</taxon>
        <taxon>Pezizomycotina</taxon>
        <taxon>Leotiomycetes</taxon>
        <taxon>Helotiales</taxon>
        <taxon>Hyaloscyphaceae</taxon>
        <taxon>Hyaloscypha</taxon>
        <taxon>Hyaloscypha variabilis</taxon>
    </lineage>
</organism>
<accession>A0A2J6R799</accession>
<reference evidence="1 2" key="1">
    <citation type="submission" date="2016-04" db="EMBL/GenBank/DDBJ databases">
        <title>A degradative enzymes factory behind the ericoid mycorrhizal symbiosis.</title>
        <authorList>
            <consortium name="DOE Joint Genome Institute"/>
            <person name="Martino E."/>
            <person name="Morin E."/>
            <person name="Grelet G."/>
            <person name="Kuo A."/>
            <person name="Kohler A."/>
            <person name="Daghino S."/>
            <person name="Barry K."/>
            <person name="Choi C."/>
            <person name="Cichocki N."/>
            <person name="Clum A."/>
            <person name="Copeland A."/>
            <person name="Hainaut M."/>
            <person name="Haridas S."/>
            <person name="Labutti K."/>
            <person name="Lindquist E."/>
            <person name="Lipzen A."/>
            <person name="Khouja H.-R."/>
            <person name="Murat C."/>
            <person name="Ohm R."/>
            <person name="Olson A."/>
            <person name="Spatafora J."/>
            <person name="Veneault-Fourrey C."/>
            <person name="Henrissat B."/>
            <person name="Grigoriev I."/>
            <person name="Martin F."/>
            <person name="Perotto S."/>
        </authorList>
    </citation>
    <scope>NUCLEOTIDE SEQUENCE [LARGE SCALE GENOMIC DNA]</scope>
    <source>
        <strain evidence="1 2">F</strain>
    </source>
</reference>
<name>A0A2J6R799_HYAVF</name>
<sequence>MCNRYRIPTLKWWSVRSFKSRSSGYVTSQGNHGIRCATDISFTGTSGTLKGVLQHQATSCTRPRVSHGLLLHHSTTGDIVDDFLNRGKCAICNKAFVLQLSLDSSSEQGTRQDPNTDNKFHLTTLKHTLSTVLSPLPLLPRTFLSTKRCLSLSFSSP</sequence>